<protein>
    <submittedName>
        <fullName evidence="1">N-acetylglucosamine-1-phosphate uridyltransferase</fullName>
    </submittedName>
</protein>
<keyword evidence="1" id="KW-0808">Transferase</keyword>
<name>A0A7H4PET0_9ENTR</name>
<dbReference type="EMBL" id="UGMS01000002">
    <property type="protein sequence ID" value="STW66407.1"/>
    <property type="molecule type" value="Genomic_DNA"/>
</dbReference>
<dbReference type="AlphaFoldDB" id="A0A7H4PET0"/>
<sequence>MVQHVIDAAKELGAFPPYIWCTGTAAICFARRCTKITSTGSCRPKQLGTGHAMQQAAPFFSDDEDILMLYGDVPLHFRRNIEASAGSETAGRHRSVDGEA</sequence>
<evidence type="ECO:0000313" key="1">
    <source>
        <dbReference type="EMBL" id="STW66407.1"/>
    </source>
</evidence>
<dbReference type="Proteomes" id="UP000254863">
    <property type="component" value="Unassembled WGS sequence"/>
</dbReference>
<dbReference type="GO" id="GO:0016740">
    <property type="term" value="F:transferase activity"/>
    <property type="evidence" value="ECO:0007669"/>
    <property type="project" value="UniProtKB-KW"/>
</dbReference>
<dbReference type="SUPFAM" id="SSF53448">
    <property type="entry name" value="Nucleotide-diphospho-sugar transferases"/>
    <property type="match status" value="1"/>
</dbReference>
<dbReference type="Gene3D" id="3.90.550.10">
    <property type="entry name" value="Spore Coat Polysaccharide Biosynthesis Protein SpsA, Chain A"/>
    <property type="match status" value="1"/>
</dbReference>
<dbReference type="InterPro" id="IPR029044">
    <property type="entry name" value="Nucleotide-diphossugar_trans"/>
</dbReference>
<organism evidence="1 2">
    <name type="scientific">Klebsiella michiganensis</name>
    <dbReference type="NCBI Taxonomy" id="1134687"/>
    <lineage>
        <taxon>Bacteria</taxon>
        <taxon>Pseudomonadati</taxon>
        <taxon>Pseudomonadota</taxon>
        <taxon>Gammaproteobacteria</taxon>
        <taxon>Enterobacterales</taxon>
        <taxon>Enterobacteriaceae</taxon>
        <taxon>Klebsiella/Raoultella group</taxon>
        <taxon>Klebsiella</taxon>
    </lineage>
</organism>
<reference evidence="1 2" key="1">
    <citation type="submission" date="2018-06" db="EMBL/GenBank/DDBJ databases">
        <authorList>
            <consortium name="Pathogen Informatics"/>
            <person name="Doyle S."/>
        </authorList>
    </citation>
    <scope>NUCLEOTIDE SEQUENCE [LARGE SCALE GENOMIC DNA]</scope>
    <source>
        <strain evidence="1 2">NCTC11685</strain>
    </source>
</reference>
<comment type="caution">
    <text evidence="1">The sequence shown here is derived from an EMBL/GenBank/DDBJ whole genome shotgun (WGS) entry which is preliminary data.</text>
</comment>
<proteinExistence type="predicted"/>
<gene>
    <name evidence="1" type="primary">glmU_1</name>
    <name evidence="1" type="ORF">NCTC11685_04158</name>
</gene>
<evidence type="ECO:0000313" key="2">
    <source>
        <dbReference type="Proteomes" id="UP000254863"/>
    </source>
</evidence>
<accession>A0A7H4PET0</accession>